<gene>
    <name evidence="1" type="ORF">G210_0737</name>
</gene>
<reference evidence="1 2" key="1">
    <citation type="submission" date="2013-02" db="EMBL/GenBank/DDBJ databases">
        <title>Genome sequence of Candida maltosa Xu316, a potential industrial strain for xylitol and ethanol production.</title>
        <authorList>
            <person name="Yu J."/>
            <person name="Wang Q."/>
            <person name="Geng X."/>
            <person name="Bao W."/>
            <person name="He P."/>
            <person name="Cai J."/>
        </authorList>
    </citation>
    <scope>NUCLEOTIDE SEQUENCE [LARGE SCALE GENOMIC DNA]</scope>
    <source>
        <strain evidence="2">Xu316</strain>
    </source>
</reference>
<dbReference type="AlphaFoldDB" id="M3J987"/>
<comment type="caution">
    <text evidence="1">The sequence shown here is derived from an EMBL/GenBank/DDBJ whole genome shotgun (WGS) entry which is preliminary data.</text>
</comment>
<name>M3J987_CANMX</name>
<accession>M3J987</accession>
<evidence type="ECO:0000313" key="2">
    <source>
        <dbReference type="Proteomes" id="UP000011777"/>
    </source>
</evidence>
<keyword evidence="2" id="KW-1185">Reference proteome</keyword>
<protein>
    <submittedName>
        <fullName evidence="1">Uncharacterized protein</fullName>
    </submittedName>
</protein>
<proteinExistence type="predicted"/>
<dbReference type="Proteomes" id="UP000011777">
    <property type="component" value="Unassembled WGS sequence"/>
</dbReference>
<sequence length="394" mass="45225">MCSLMTSSSFEQQSSTNTKIYIKSLLVSNYDFQENPALMLQYPTMSLNQGISDNVVVDITIAKHDTWLFQTLFKQALGFANNTPNDHVFTEKETKLVKQYINTTGESYAVYSCQPVCDEFVPEIILLDNTGIITTCVFCIAAADISNNEFLQYYKTAISKINSHLKTDPLLCLVGTTVLCCIENRFPYVDPIHLKDAMALLDQVNDPSHIVLDFAIWNLLRMRLLRALINNTEVDKVPELNATDDSIYTTYRRVLLNVTKIWNFNHHKSPPTSSSEEYQVFFSHPLPSDFHCIIYQHDKPYPSIYFNNHIIAITNVLYKLGQIFIHEETTITTDPNCLDELILEILGIFKTYSTNYTIATFGIYILKYLSRYMKSDTEFIKLVEKMSIVSKIHI</sequence>
<dbReference type="HOGENOM" id="CLU_700189_0_0_1"/>
<dbReference type="STRING" id="1245528.M3J987"/>
<dbReference type="EMBL" id="AOGT01001014">
    <property type="protein sequence ID" value="EMG48663.1"/>
    <property type="molecule type" value="Genomic_DNA"/>
</dbReference>
<evidence type="ECO:0000313" key="1">
    <source>
        <dbReference type="EMBL" id="EMG48663.1"/>
    </source>
</evidence>
<organism evidence="1 2">
    <name type="scientific">Candida maltosa (strain Xu316)</name>
    <name type="common">Yeast</name>
    <dbReference type="NCBI Taxonomy" id="1245528"/>
    <lineage>
        <taxon>Eukaryota</taxon>
        <taxon>Fungi</taxon>
        <taxon>Dikarya</taxon>
        <taxon>Ascomycota</taxon>
        <taxon>Saccharomycotina</taxon>
        <taxon>Pichiomycetes</taxon>
        <taxon>Debaryomycetaceae</taxon>
        <taxon>Candida/Lodderomyces clade</taxon>
        <taxon>Candida</taxon>
    </lineage>
</organism>